<dbReference type="OrthoDB" id="166375at2759"/>
<evidence type="ECO:0000313" key="7">
    <source>
        <dbReference type="EMBL" id="KAF2758533.1"/>
    </source>
</evidence>
<evidence type="ECO:0000256" key="1">
    <source>
        <dbReference type="ARBA" id="ARBA00004123"/>
    </source>
</evidence>
<dbReference type="Gene3D" id="3.90.70.200">
    <property type="entry name" value="Plus-3 domain"/>
    <property type="match status" value="1"/>
</dbReference>
<organism evidence="7 8">
    <name type="scientific">Pseudovirgaria hyperparasitica</name>
    <dbReference type="NCBI Taxonomy" id="470096"/>
    <lineage>
        <taxon>Eukaryota</taxon>
        <taxon>Fungi</taxon>
        <taxon>Dikarya</taxon>
        <taxon>Ascomycota</taxon>
        <taxon>Pezizomycotina</taxon>
        <taxon>Dothideomycetes</taxon>
        <taxon>Dothideomycetes incertae sedis</taxon>
        <taxon>Acrospermales</taxon>
        <taxon>Acrospermaceae</taxon>
        <taxon>Pseudovirgaria</taxon>
    </lineage>
</organism>
<evidence type="ECO:0000313" key="8">
    <source>
        <dbReference type="Proteomes" id="UP000799437"/>
    </source>
</evidence>
<keyword evidence="8" id="KW-1185">Reference proteome</keyword>
<dbReference type="GeneID" id="54484958"/>
<dbReference type="SMART" id="SM00719">
    <property type="entry name" value="Plus3"/>
    <property type="match status" value="1"/>
</dbReference>
<dbReference type="Pfam" id="PF03126">
    <property type="entry name" value="Plus-3"/>
    <property type="match status" value="1"/>
</dbReference>
<dbReference type="InterPro" id="IPR036128">
    <property type="entry name" value="Plus3-like_sf"/>
</dbReference>
<proteinExistence type="predicted"/>
<dbReference type="GO" id="GO:1990269">
    <property type="term" value="F:RNA polymerase II C-terminal domain phosphoserine binding"/>
    <property type="evidence" value="ECO:0007669"/>
    <property type="project" value="TreeGrafter"/>
</dbReference>
<feature type="compositionally biased region" description="Acidic residues" evidence="5">
    <location>
        <begin position="1"/>
        <end position="28"/>
    </location>
</feature>
<name>A0A6A6W7C3_9PEZI</name>
<dbReference type="SUPFAM" id="SSF159042">
    <property type="entry name" value="Plus3-like"/>
    <property type="match status" value="1"/>
</dbReference>
<evidence type="ECO:0000256" key="5">
    <source>
        <dbReference type="SAM" id="MobiDB-lite"/>
    </source>
</evidence>
<evidence type="ECO:0000256" key="2">
    <source>
        <dbReference type="ARBA" id="ARBA00023015"/>
    </source>
</evidence>
<reference evidence="7" key="1">
    <citation type="journal article" date="2020" name="Stud. Mycol.">
        <title>101 Dothideomycetes genomes: a test case for predicting lifestyles and emergence of pathogens.</title>
        <authorList>
            <person name="Haridas S."/>
            <person name="Albert R."/>
            <person name="Binder M."/>
            <person name="Bloem J."/>
            <person name="Labutti K."/>
            <person name="Salamov A."/>
            <person name="Andreopoulos B."/>
            <person name="Baker S."/>
            <person name="Barry K."/>
            <person name="Bills G."/>
            <person name="Bluhm B."/>
            <person name="Cannon C."/>
            <person name="Castanera R."/>
            <person name="Culley D."/>
            <person name="Daum C."/>
            <person name="Ezra D."/>
            <person name="Gonzalez J."/>
            <person name="Henrissat B."/>
            <person name="Kuo A."/>
            <person name="Liang C."/>
            <person name="Lipzen A."/>
            <person name="Lutzoni F."/>
            <person name="Magnuson J."/>
            <person name="Mondo S."/>
            <person name="Nolan M."/>
            <person name="Ohm R."/>
            <person name="Pangilinan J."/>
            <person name="Park H.-J."/>
            <person name="Ramirez L."/>
            <person name="Alfaro M."/>
            <person name="Sun H."/>
            <person name="Tritt A."/>
            <person name="Yoshinaga Y."/>
            <person name="Zwiers L.-H."/>
            <person name="Turgeon B."/>
            <person name="Goodwin S."/>
            <person name="Spatafora J."/>
            <person name="Crous P."/>
            <person name="Grigoriev I."/>
        </authorList>
    </citation>
    <scope>NUCLEOTIDE SEQUENCE</scope>
    <source>
        <strain evidence="7">CBS 121739</strain>
    </source>
</reference>
<dbReference type="InterPro" id="IPR004343">
    <property type="entry name" value="Plus-3_dom"/>
</dbReference>
<keyword evidence="3" id="KW-0804">Transcription</keyword>
<feature type="compositionally biased region" description="Basic and acidic residues" evidence="5">
    <location>
        <begin position="193"/>
        <end position="207"/>
    </location>
</feature>
<dbReference type="GO" id="GO:0016593">
    <property type="term" value="C:Cdc73/Paf1 complex"/>
    <property type="evidence" value="ECO:0007669"/>
    <property type="project" value="TreeGrafter"/>
</dbReference>
<evidence type="ECO:0000259" key="6">
    <source>
        <dbReference type="PROSITE" id="PS51360"/>
    </source>
</evidence>
<feature type="region of interest" description="Disordered" evidence="5">
    <location>
        <begin position="1"/>
        <end position="66"/>
    </location>
</feature>
<feature type="compositionally biased region" description="Basic and acidic residues" evidence="5">
    <location>
        <begin position="136"/>
        <end position="163"/>
    </location>
</feature>
<evidence type="ECO:0000256" key="3">
    <source>
        <dbReference type="ARBA" id="ARBA00023163"/>
    </source>
</evidence>
<keyword evidence="2" id="KW-0805">Transcription regulation</keyword>
<dbReference type="PANTHER" id="PTHR13115:SF8">
    <property type="entry name" value="RNA POLYMERASE-ASSOCIATED PROTEIN RTF1 HOMOLOG"/>
    <property type="match status" value="1"/>
</dbReference>
<feature type="region of interest" description="Disordered" evidence="5">
    <location>
        <begin position="410"/>
        <end position="481"/>
    </location>
</feature>
<feature type="domain" description="Plus3" evidence="6">
    <location>
        <begin position="205"/>
        <end position="341"/>
    </location>
</feature>
<feature type="region of interest" description="Disordered" evidence="5">
    <location>
        <begin position="107"/>
        <end position="207"/>
    </location>
</feature>
<accession>A0A6A6W7C3</accession>
<comment type="subcellular location">
    <subcellularLocation>
        <location evidence="1">Nucleus</location>
    </subcellularLocation>
</comment>
<dbReference type="PANTHER" id="PTHR13115">
    <property type="entry name" value="RNA POLYMERASE-ASSOCIATED PROTEIN RTF1 HOMOLOG"/>
    <property type="match status" value="1"/>
</dbReference>
<dbReference type="Proteomes" id="UP000799437">
    <property type="component" value="Unassembled WGS sequence"/>
</dbReference>
<feature type="compositionally biased region" description="Basic and acidic residues" evidence="5">
    <location>
        <begin position="420"/>
        <end position="439"/>
    </location>
</feature>
<dbReference type="EMBL" id="ML996571">
    <property type="protein sequence ID" value="KAF2758533.1"/>
    <property type="molecule type" value="Genomic_DNA"/>
</dbReference>
<protein>
    <recommendedName>
        <fullName evidence="6">Plus3 domain-containing protein</fullName>
    </recommendedName>
</protein>
<evidence type="ECO:0000256" key="4">
    <source>
        <dbReference type="ARBA" id="ARBA00023242"/>
    </source>
</evidence>
<dbReference type="RefSeq" id="XP_033600984.1">
    <property type="nucleotide sequence ID" value="XM_033743904.1"/>
</dbReference>
<gene>
    <name evidence="7" type="ORF">EJ05DRAFT_475836</name>
</gene>
<sequence>MSDNGDLDAELLALADEEEEEEEEEAESGEASAPGSPDSLGSGAMSESDDEGAIVEDGGSLYPLEGKYRDASDKAKILGLSEIQREQILADRAAEIEKQTQDKYLEQLFQQRDKKRNAEAAELDEIQRKTSRPKVKAHDPLESYKRSREQRGQELQRQRERKERRGRASRSPSSARPESEKDADGDSDEVEYAENRRVPPKEDPPADIKDVMHALIKRENFAKVCFWPDFEKALLDCFCRVSVGPGEHGANTYRIGQITGFETKQPYVVENDKGKKIMTDLYVTCKHGRDVKTVPFSHVSNSRATENEFDRYKAVVAAEGKKFPTRSVVHGKLEDITNLLNRRFTDQELSEKLKRQDKYAARLMELTASALPARQSQSQMQADRLANLNAENRRKNNEEIRNALLEERRVERKRRQAAQRKYEERQKLERAQAEKETTKARLAVPTDDLFDGSDISRTATPGGNELSRAGTPLQKKERNAIPTFKKKAMDDDVIAAMDFGLEVDI</sequence>
<dbReference type="PROSITE" id="PS51360">
    <property type="entry name" value="PLUS3"/>
    <property type="match status" value="1"/>
</dbReference>
<dbReference type="GO" id="GO:0003677">
    <property type="term" value="F:DNA binding"/>
    <property type="evidence" value="ECO:0007669"/>
    <property type="project" value="InterPro"/>
</dbReference>
<keyword evidence="4" id="KW-0539">Nucleus</keyword>
<dbReference type="AlphaFoldDB" id="A0A6A6W7C3"/>